<dbReference type="EMBL" id="AHAT01023617">
    <property type="status" value="NOT_ANNOTATED_CDS"/>
    <property type="molecule type" value="Genomic_DNA"/>
</dbReference>
<dbReference type="FunFam" id="2.60.40.10:FF:000173">
    <property type="entry name" value="Neural cell adhesion molecule 1"/>
    <property type="match status" value="1"/>
</dbReference>
<keyword evidence="4" id="KW-1185">Reference proteome</keyword>
<evidence type="ECO:0000313" key="4">
    <source>
        <dbReference type="Proteomes" id="UP000018468"/>
    </source>
</evidence>
<feature type="domain" description="Fibronectin type-III" evidence="2">
    <location>
        <begin position="1"/>
        <end position="82"/>
    </location>
</feature>
<keyword evidence="1" id="KW-0677">Repeat</keyword>
<dbReference type="InterPro" id="IPR050991">
    <property type="entry name" value="ECM_Regulatory_Proteins"/>
</dbReference>
<dbReference type="SMART" id="SM00060">
    <property type="entry name" value="FN3"/>
    <property type="match status" value="3"/>
</dbReference>
<protein>
    <recommendedName>
        <fullName evidence="2">Fibronectin type-III domain-containing protein</fullName>
    </recommendedName>
</protein>
<dbReference type="SUPFAM" id="SSF49265">
    <property type="entry name" value="Fibronectin type III"/>
    <property type="match status" value="2"/>
</dbReference>
<dbReference type="Bgee" id="ENSLOCG00000016827">
    <property type="expression patterns" value="Expressed in heart and 7 other cell types or tissues"/>
</dbReference>
<evidence type="ECO:0000259" key="2">
    <source>
        <dbReference type="PROSITE" id="PS50853"/>
    </source>
</evidence>
<reference evidence="3" key="2">
    <citation type="submission" date="2025-08" db="UniProtKB">
        <authorList>
            <consortium name="Ensembl"/>
        </authorList>
    </citation>
    <scope>IDENTIFICATION</scope>
</reference>
<dbReference type="CDD" id="cd00063">
    <property type="entry name" value="FN3"/>
    <property type="match status" value="3"/>
</dbReference>
<dbReference type="InParanoid" id="W5NJJ0"/>
<name>W5NJJ0_LEPOC</name>
<evidence type="ECO:0000313" key="3">
    <source>
        <dbReference type="Ensembl" id="ENSLOCP00000020799.1"/>
    </source>
</evidence>
<dbReference type="eggNOG" id="KOG4228">
    <property type="taxonomic scope" value="Eukaryota"/>
</dbReference>
<dbReference type="HOGENOM" id="CLU_1113522_0_0_1"/>
<dbReference type="InterPro" id="IPR003961">
    <property type="entry name" value="FN3_dom"/>
</dbReference>
<dbReference type="InterPro" id="IPR036116">
    <property type="entry name" value="FN3_sf"/>
</dbReference>
<organism evidence="3 4">
    <name type="scientific">Lepisosteus oculatus</name>
    <name type="common">Spotted gar</name>
    <dbReference type="NCBI Taxonomy" id="7918"/>
    <lineage>
        <taxon>Eukaryota</taxon>
        <taxon>Metazoa</taxon>
        <taxon>Chordata</taxon>
        <taxon>Craniata</taxon>
        <taxon>Vertebrata</taxon>
        <taxon>Euteleostomi</taxon>
        <taxon>Actinopterygii</taxon>
        <taxon>Neopterygii</taxon>
        <taxon>Holostei</taxon>
        <taxon>Semionotiformes</taxon>
        <taxon>Lepisosteidae</taxon>
        <taxon>Lepisosteus</taxon>
    </lineage>
</organism>
<feature type="domain" description="Fibronectin type-III" evidence="2">
    <location>
        <begin position="168"/>
        <end position="250"/>
    </location>
</feature>
<accession>W5NJJ0</accession>
<reference evidence="3" key="3">
    <citation type="submission" date="2025-09" db="UniProtKB">
        <authorList>
            <consortium name="Ensembl"/>
        </authorList>
    </citation>
    <scope>IDENTIFICATION</scope>
</reference>
<dbReference type="Gene3D" id="2.60.40.10">
    <property type="entry name" value="Immunoglobulins"/>
    <property type="match status" value="3"/>
</dbReference>
<evidence type="ECO:0000256" key="1">
    <source>
        <dbReference type="ARBA" id="ARBA00022737"/>
    </source>
</evidence>
<dbReference type="Pfam" id="PF00041">
    <property type="entry name" value="fn3"/>
    <property type="match status" value="3"/>
</dbReference>
<dbReference type="Ensembl" id="ENSLOCT00000020835.1">
    <property type="protein sequence ID" value="ENSLOCP00000020799.1"/>
    <property type="gene ID" value="ENSLOCG00000016827.1"/>
</dbReference>
<dbReference type="PANTHER" id="PTHR46708:SF2">
    <property type="entry name" value="FIBRONECTIN TYPE-III DOMAIN-CONTAINING PROTEIN"/>
    <property type="match status" value="1"/>
</dbReference>
<dbReference type="PANTHER" id="PTHR46708">
    <property type="entry name" value="TENASCIN"/>
    <property type="match status" value="1"/>
</dbReference>
<dbReference type="FunFam" id="2.60.40.10:FF:003746">
    <property type="match status" value="1"/>
</dbReference>
<dbReference type="Proteomes" id="UP000018468">
    <property type="component" value="Linkage group LG8"/>
</dbReference>
<dbReference type="STRING" id="7918.ENSLOCP00000020799"/>
<sequence>MSAVVTWVPPVENGGLIKAYRVSYSPVSSTEPSANITLPATAQRANLTGLKDDTRYLVSVSALTSLGTEESSPLIFFTTEPLPLAVNATAQSPTSALVNWTSPASLSVSSYDVQFSRVGDNSSSTVNTKEQSVLLRGLFPNSTYNITVTPITNGTRGRPGYTTVITAKVFFLSNVSNKTATSAVVTWQPPVMDVGLVTGYRVSYRLVSSTDPSTNLTLPATALGVNLTGLKDDTGYLVSVSALTSLGTEE</sequence>
<reference evidence="4" key="1">
    <citation type="submission" date="2011-12" db="EMBL/GenBank/DDBJ databases">
        <title>The Draft Genome of Lepisosteus oculatus.</title>
        <authorList>
            <consortium name="The Broad Institute Genome Assembly &amp; Analysis Group"/>
            <consortium name="Computational R&amp;D Group"/>
            <consortium name="and Sequencing Platform"/>
            <person name="Di Palma F."/>
            <person name="Alfoldi J."/>
            <person name="Johnson J."/>
            <person name="Berlin A."/>
            <person name="Gnerre S."/>
            <person name="Jaffe D."/>
            <person name="MacCallum I."/>
            <person name="Young S."/>
            <person name="Walker B.J."/>
            <person name="Lander E.S."/>
            <person name="Lindblad-Toh K."/>
        </authorList>
    </citation>
    <scope>NUCLEOTIDE SEQUENCE [LARGE SCALE GENOMIC DNA]</scope>
</reference>
<dbReference type="PROSITE" id="PS50853">
    <property type="entry name" value="FN3"/>
    <property type="match status" value="3"/>
</dbReference>
<feature type="domain" description="Fibronectin type-III" evidence="2">
    <location>
        <begin position="83"/>
        <end position="167"/>
    </location>
</feature>
<dbReference type="AlphaFoldDB" id="W5NJJ0"/>
<dbReference type="InterPro" id="IPR013783">
    <property type="entry name" value="Ig-like_fold"/>
</dbReference>
<proteinExistence type="predicted"/>